<dbReference type="SUPFAM" id="SSF55874">
    <property type="entry name" value="ATPase domain of HSP90 chaperone/DNA topoisomerase II/histidine kinase"/>
    <property type="match status" value="1"/>
</dbReference>
<dbReference type="InterPro" id="IPR001789">
    <property type="entry name" value="Sig_transdc_resp-reg_receiver"/>
</dbReference>
<dbReference type="AlphaFoldDB" id="A0A0K1PX54"/>
<dbReference type="InterPro" id="IPR029016">
    <property type="entry name" value="GAF-like_dom_sf"/>
</dbReference>
<dbReference type="InterPro" id="IPR036890">
    <property type="entry name" value="HATPase_C_sf"/>
</dbReference>
<dbReference type="Gene3D" id="3.30.565.10">
    <property type="entry name" value="Histidine kinase-like ATPase, C-terminal domain"/>
    <property type="match status" value="1"/>
</dbReference>
<name>A0A0K1PX54_9BACT</name>
<dbReference type="Gene3D" id="3.40.50.2300">
    <property type="match status" value="1"/>
</dbReference>
<comment type="catalytic activity">
    <reaction evidence="1">
        <text>ATP + protein L-histidine = ADP + protein N-phospho-L-histidine.</text>
        <dbReference type="EC" id="2.7.13.3"/>
    </reaction>
</comment>
<feature type="modified residue" description="4-aspartylphosphate" evidence="6">
    <location>
        <position position="796"/>
    </location>
</feature>
<protein>
    <recommendedName>
        <fullName evidence="2">histidine kinase</fullName>
        <ecNumber evidence="2">2.7.13.3</ecNumber>
    </recommendedName>
</protein>
<dbReference type="SUPFAM" id="SSF55781">
    <property type="entry name" value="GAF domain-like"/>
    <property type="match status" value="3"/>
</dbReference>
<evidence type="ECO:0000256" key="5">
    <source>
        <dbReference type="ARBA" id="ARBA00022777"/>
    </source>
</evidence>
<dbReference type="EMBL" id="CP012333">
    <property type="protein sequence ID" value="AKU98115.1"/>
    <property type="molecule type" value="Genomic_DNA"/>
</dbReference>
<keyword evidence="5 10" id="KW-0418">Kinase</keyword>
<sequence length="889" mass="97110">MLQPDRSIAQVVVVFEDAERTELARGIDRQMPPTFDAPRGPGRVIRTGMAEVSSDVWTDGVSPDRTDQATVLGLRSYVCAPISAEGVVAGALTFFHTHSGRQFRADDLPVAEELGRRAGHALEGARRFERERSAREGLMRLSALTAALAKPSLPIDAVARITIEGGRRVLGAKSGTFHLYRDDGSCVLVAHEGDEDATARRIALLAATPIISANDSVRRRETSWVEDDSQLGTGPGVVAPLVADDDPLGAVTFGFDSGRRFDETDRAFVEILALHASHALARANLLERERRYHERVKVLADAGELLSGTLDYDTTLENVARLAVPTLADFCFFDLIEEDGTTRRLVGSRESASVLAELHHLERDYALNTPLEPSVNPLWSRKTGFHPNVDDAWMQRVSPDSTYLALLRKLRLSSLITAPLVSARERLGSLTVCYGDSGRRHTQSDIALVEELARRAAVALKNARLYRLSQEATRRAEEAARQAEDASRLKDEFLATVSHELRTPLSAILGWATLLRGPRADTAFVGKGLEVIERNARSQQRLIEDILDVARIVTGKLRIDTGPVDLVALSSDVLESVRPTAYAKDIELVFESSQSPCRLAGDSVRLRQVLWNLLSNAVKFTPSGGKVWLEIEQSGDRIVLRVRDTGRGIERNFLPHVFERFRQADSSTTREHGGLGLGLSIVRHLTEMHGGSVDAKSGGPDAGATFTVTLPVRPFSAPIARPTARDTFEAPPSSPFGPRHQRLEGLRVVVVEDEVDSRDLIALLLASEGAVVQTTAAAEQAVDVVREFAPDVVLSDIGMPGQDGYWLAGELRRLFPHVPAIALTAYSAREDIARAITAGFDHHVAKPVDPEQLVHALTTCGKRPSEARPDLKSAASHDHLLEELDRDIA</sequence>
<dbReference type="SUPFAM" id="SSF52172">
    <property type="entry name" value="CheY-like"/>
    <property type="match status" value="1"/>
</dbReference>
<dbReference type="InterPro" id="IPR011006">
    <property type="entry name" value="CheY-like_superfamily"/>
</dbReference>
<feature type="coiled-coil region" evidence="7">
    <location>
        <begin position="462"/>
        <end position="489"/>
    </location>
</feature>
<dbReference type="KEGG" id="llu:AKJ09_04779"/>
<proteinExistence type="predicted"/>
<evidence type="ECO:0000313" key="10">
    <source>
        <dbReference type="EMBL" id="AKU98115.1"/>
    </source>
</evidence>
<dbReference type="SMART" id="SM00448">
    <property type="entry name" value="REC"/>
    <property type="match status" value="1"/>
</dbReference>
<dbReference type="Pfam" id="PF00512">
    <property type="entry name" value="HisKA"/>
    <property type="match status" value="1"/>
</dbReference>
<keyword evidence="11" id="KW-1185">Reference proteome</keyword>
<dbReference type="PROSITE" id="PS50109">
    <property type="entry name" value="HIS_KIN"/>
    <property type="match status" value="1"/>
</dbReference>
<dbReference type="InterPro" id="IPR003594">
    <property type="entry name" value="HATPase_dom"/>
</dbReference>
<dbReference type="STRING" id="1391654.AKJ09_04779"/>
<feature type="domain" description="Histidine kinase" evidence="8">
    <location>
        <begin position="496"/>
        <end position="714"/>
    </location>
</feature>
<dbReference type="PROSITE" id="PS50110">
    <property type="entry name" value="RESPONSE_REGULATORY"/>
    <property type="match status" value="1"/>
</dbReference>
<organism evidence="10 11">
    <name type="scientific">Labilithrix luteola</name>
    <dbReference type="NCBI Taxonomy" id="1391654"/>
    <lineage>
        <taxon>Bacteria</taxon>
        <taxon>Pseudomonadati</taxon>
        <taxon>Myxococcota</taxon>
        <taxon>Polyangia</taxon>
        <taxon>Polyangiales</taxon>
        <taxon>Labilitrichaceae</taxon>
        <taxon>Labilithrix</taxon>
    </lineage>
</organism>
<dbReference type="PRINTS" id="PR00344">
    <property type="entry name" value="BCTRLSENSOR"/>
</dbReference>
<evidence type="ECO:0000256" key="2">
    <source>
        <dbReference type="ARBA" id="ARBA00012438"/>
    </source>
</evidence>
<dbReference type="PATRIC" id="fig|1391654.3.peg.4843"/>
<dbReference type="PANTHER" id="PTHR43547">
    <property type="entry name" value="TWO-COMPONENT HISTIDINE KINASE"/>
    <property type="match status" value="1"/>
</dbReference>
<gene>
    <name evidence="10" type="ORF">AKJ09_04779</name>
</gene>
<keyword evidence="4" id="KW-0808">Transferase</keyword>
<evidence type="ECO:0000256" key="6">
    <source>
        <dbReference type="PROSITE-ProRule" id="PRU00169"/>
    </source>
</evidence>
<dbReference type="CDD" id="cd00082">
    <property type="entry name" value="HisKA"/>
    <property type="match status" value="1"/>
</dbReference>
<dbReference type="Gene3D" id="1.10.287.130">
    <property type="match status" value="1"/>
</dbReference>
<dbReference type="InterPro" id="IPR004358">
    <property type="entry name" value="Sig_transdc_His_kin-like_C"/>
</dbReference>
<dbReference type="Pfam" id="PF00072">
    <property type="entry name" value="Response_reg"/>
    <property type="match status" value="1"/>
</dbReference>
<evidence type="ECO:0000256" key="4">
    <source>
        <dbReference type="ARBA" id="ARBA00022679"/>
    </source>
</evidence>
<dbReference type="Gene3D" id="3.30.450.40">
    <property type="match status" value="3"/>
</dbReference>
<evidence type="ECO:0000313" key="11">
    <source>
        <dbReference type="Proteomes" id="UP000064967"/>
    </source>
</evidence>
<evidence type="ECO:0000256" key="3">
    <source>
        <dbReference type="ARBA" id="ARBA00022553"/>
    </source>
</evidence>
<dbReference type="Pfam" id="PF01590">
    <property type="entry name" value="GAF"/>
    <property type="match status" value="1"/>
</dbReference>
<evidence type="ECO:0000256" key="1">
    <source>
        <dbReference type="ARBA" id="ARBA00000085"/>
    </source>
</evidence>
<dbReference type="GO" id="GO:0000155">
    <property type="term" value="F:phosphorelay sensor kinase activity"/>
    <property type="evidence" value="ECO:0007669"/>
    <property type="project" value="InterPro"/>
</dbReference>
<reference evidence="10 11" key="1">
    <citation type="submission" date="2015-08" db="EMBL/GenBank/DDBJ databases">
        <authorList>
            <person name="Babu N.S."/>
            <person name="Beckwith C.J."/>
            <person name="Beseler K.G."/>
            <person name="Brison A."/>
            <person name="Carone J.V."/>
            <person name="Caskin T.P."/>
            <person name="Diamond M."/>
            <person name="Durham M.E."/>
            <person name="Foxe J.M."/>
            <person name="Go M."/>
            <person name="Henderson B.A."/>
            <person name="Jones I.B."/>
            <person name="McGettigan J.A."/>
            <person name="Micheletti S.J."/>
            <person name="Nasrallah M.E."/>
            <person name="Ortiz D."/>
            <person name="Piller C.R."/>
            <person name="Privatt S.R."/>
            <person name="Schneider S.L."/>
            <person name="Sharp S."/>
            <person name="Smith T.C."/>
            <person name="Stanton J.D."/>
            <person name="Ullery H.E."/>
            <person name="Wilson R.J."/>
            <person name="Serrano M.G."/>
            <person name="Buck G."/>
            <person name="Lee V."/>
            <person name="Wang Y."/>
            <person name="Carvalho R."/>
            <person name="Voegtly L."/>
            <person name="Shi R."/>
            <person name="Duckworth R."/>
            <person name="Johnson A."/>
            <person name="Loviza R."/>
            <person name="Walstead R."/>
            <person name="Shah Z."/>
            <person name="Kiflezghi M."/>
            <person name="Wade K."/>
            <person name="Ball S.L."/>
            <person name="Bradley K.W."/>
            <person name="Asai D.J."/>
            <person name="Bowman C.A."/>
            <person name="Russell D.A."/>
            <person name="Pope W.H."/>
            <person name="Jacobs-Sera D."/>
            <person name="Hendrix R.W."/>
            <person name="Hatfull G.F."/>
        </authorList>
    </citation>
    <scope>NUCLEOTIDE SEQUENCE [LARGE SCALE GENOMIC DNA]</scope>
    <source>
        <strain evidence="10 11">DSM 27648</strain>
    </source>
</reference>
<dbReference type="SUPFAM" id="SSF47384">
    <property type="entry name" value="Homodimeric domain of signal transducing histidine kinase"/>
    <property type="match status" value="1"/>
</dbReference>
<dbReference type="InterPro" id="IPR036097">
    <property type="entry name" value="HisK_dim/P_sf"/>
</dbReference>
<dbReference type="SMART" id="SM00387">
    <property type="entry name" value="HATPase_c"/>
    <property type="match status" value="1"/>
</dbReference>
<evidence type="ECO:0000259" key="8">
    <source>
        <dbReference type="PROSITE" id="PS50109"/>
    </source>
</evidence>
<dbReference type="CDD" id="cd17580">
    <property type="entry name" value="REC_2_DhkD-like"/>
    <property type="match status" value="1"/>
</dbReference>
<dbReference type="SMART" id="SM00065">
    <property type="entry name" value="GAF"/>
    <property type="match status" value="3"/>
</dbReference>
<dbReference type="Proteomes" id="UP000064967">
    <property type="component" value="Chromosome"/>
</dbReference>
<accession>A0A0K1PX54</accession>
<dbReference type="PANTHER" id="PTHR43547:SF2">
    <property type="entry name" value="HYBRID SIGNAL TRANSDUCTION HISTIDINE KINASE C"/>
    <property type="match status" value="1"/>
</dbReference>
<feature type="domain" description="Response regulatory" evidence="9">
    <location>
        <begin position="747"/>
        <end position="861"/>
    </location>
</feature>
<keyword evidence="7" id="KW-0175">Coiled coil</keyword>
<dbReference type="Pfam" id="PF13185">
    <property type="entry name" value="GAF_2"/>
    <property type="match status" value="2"/>
</dbReference>
<dbReference type="EC" id="2.7.13.3" evidence="2"/>
<dbReference type="InterPro" id="IPR005467">
    <property type="entry name" value="His_kinase_dom"/>
</dbReference>
<evidence type="ECO:0000259" key="9">
    <source>
        <dbReference type="PROSITE" id="PS50110"/>
    </source>
</evidence>
<evidence type="ECO:0000256" key="7">
    <source>
        <dbReference type="SAM" id="Coils"/>
    </source>
</evidence>
<keyword evidence="3 6" id="KW-0597">Phosphoprotein</keyword>
<dbReference type="Pfam" id="PF02518">
    <property type="entry name" value="HATPase_c"/>
    <property type="match status" value="1"/>
</dbReference>
<dbReference type="SMART" id="SM00388">
    <property type="entry name" value="HisKA"/>
    <property type="match status" value="1"/>
</dbReference>
<dbReference type="InterPro" id="IPR003018">
    <property type="entry name" value="GAF"/>
</dbReference>
<dbReference type="FunFam" id="3.30.565.10:FF:000010">
    <property type="entry name" value="Sensor histidine kinase RcsC"/>
    <property type="match status" value="1"/>
</dbReference>
<dbReference type="InterPro" id="IPR003661">
    <property type="entry name" value="HisK_dim/P_dom"/>
</dbReference>
<dbReference type="CDD" id="cd16922">
    <property type="entry name" value="HATPase_EvgS-ArcB-TorS-like"/>
    <property type="match status" value="1"/>
</dbReference>